<evidence type="ECO:0000256" key="1">
    <source>
        <dbReference type="ARBA" id="ARBA00004651"/>
    </source>
</evidence>
<evidence type="ECO:0000256" key="2">
    <source>
        <dbReference type="ARBA" id="ARBA00022475"/>
    </source>
</evidence>
<dbReference type="Pfam" id="PF12704">
    <property type="entry name" value="MacB_PCD"/>
    <property type="match status" value="1"/>
</dbReference>
<feature type="transmembrane region" description="Helical" evidence="7">
    <location>
        <begin position="323"/>
        <end position="356"/>
    </location>
</feature>
<reference evidence="10 11" key="1">
    <citation type="journal article" date="2018" name="Nat. Biotechnol.">
        <title>A standardized bacterial taxonomy based on genome phylogeny substantially revises the tree of life.</title>
        <authorList>
            <person name="Parks D.H."/>
            <person name="Chuvochina M."/>
            <person name="Waite D.W."/>
            <person name="Rinke C."/>
            <person name="Skarshewski A."/>
            <person name="Chaumeil P.A."/>
            <person name="Hugenholtz P."/>
        </authorList>
    </citation>
    <scope>NUCLEOTIDE SEQUENCE [LARGE SCALE GENOMIC DNA]</scope>
    <source>
        <strain evidence="10">UBA12529</strain>
    </source>
</reference>
<dbReference type="InterPro" id="IPR050250">
    <property type="entry name" value="Macrolide_Exporter_MacB"/>
</dbReference>
<name>A0A117LCK7_9BACT</name>
<evidence type="ECO:0000259" key="9">
    <source>
        <dbReference type="Pfam" id="PF12704"/>
    </source>
</evidence>
<evidence type="ECO:0000313" key="11">
    <source>
        <dbReference type="Proteomes" id="UP000257240"/>
    </source>
</evidence>
<comment type="subcellular location">
    <subcellularLocation>
        <location evidence="1">Cell membrane</location>
        <topology evidence="1">Multi-pass membrane protein</topology>
    </subcellularLocation>
</comment>
<evidence type="ECO:0000313" key="10">
    <source>
        <dbReference type="EMBL" id="HAA84548.1"/>
    </source>
</evidence>
<dbReference type="InterPro" id="IPR003838">
    <property type="entry name" value="ABC3_permease_C"/>
</dbReference>
<dbReference type="PANTHER" id="PTHR30572">
    <property type="entry name" value="MEMBRANE COMPONENT OF TRANSPORTER-RELATED"/>
    <property type="match status" value="1"/>
</dbReference>
<dbReference type="GO" id="GO:0022857">
    <property type="term" value="F:transmembrane transporter activity"/>
    <property type="evidence" value="ECO:0007669"/>
    <property type="project" value="TreeGrafter"/>
</dbReference>
<dbReference type="Proteomes" id="UP000257240">
    <property type="component" value="Unassembled WGS sequence"/>
</dbReference>
<keyword evidence="3 7" id="KW-0812">Transmembrane</keyword>
<proteinExistence type="inferred from homology"/>
<accession>A0A117LCK7</accession>
<comment type="caution">
    <text evidence="10">The sequence shown here is derived from an EMBL/GenBank/DDBJ whole genome shotgun (WGS) entry which is preliminary data.</text>
</comment>
<dbReference type="AlphaFoldDB" id="A0A117LCK7"/>
<keyword evidence="2" id="KW-1003">Cell membrane</keyword>
<gene>
    <name evidence="10" type="ORF">DCE01_07180</name>
</gene>
<feature type="domain" description="ABC3 transporter permease C-terminal" evidence="8">
    <location>
        <begin position="282"/>
        <end position="395"/>
    </location>
</feature>
<evidence type="ECO:0000259" key="8">
    <source>
        <dbReference type="Pfam" id="PF02687"/>
    </source>
</evidence>
<feature type="domain" description="MacB-like periplasmic core" evidence="9">
    <location>
        <begin position="20"/>
        <end position="241"/>
    </location>
</feature>
<evidence type="ECO:0000256" key="3">
    <source>
        <dbReference type="ARBA" id="ARBA00022692"/>
    </source>
</evidence>
<feature type="transmembrane region" description="Helical" evidence="7">
    <location>
        <begin position="362"/>
        <end position="385"/>
    </location>
</feature>
<dbReference type="GO" id="GO:0005886">
    <property type="term" value="C:plasma membrane"/>
    <property type="evidence" value="ECO:0007669"/>
    <property type="project" value="UniProtKB-SubCell"/>
</dbReference>
<dbReference type="EMBL" id="DLVE01000090">
    <property type="protein sequence ID" value="HAA84548.1"/>
    <property type="molecule type" value="Genomic_DNA"/>
</dbReference>
<feature type="transmembrane region" description="Helical" evidence="7">
    <location>
        <begin position="283"/>
        <end position="303"/>
    </location>
</feature>
<dbReference type="PANTHER" id="PTHR30572:SF4">
    <property type="entry name" value="ABC TRANSPORTER PERMEASE YTRF"/>
    <property type="match status" value="1"/>
</dbReference>
<evidence type="ECO:0000256" key="5">
    <source>
        <dbReference type="ARBA" id="ARBA00023136"/>
    </source>
</evidence>
<dbReference type="InterPro" id="IPR025857">
    <property type="entry name" value="MacB_PCD"/>
</dbReference>
<dbReference type="Pfam" id="PF02687">
    <property type="entry name" value="FtsX"/>
    <property type="match status" value="1"/>
</dbReference>
<organism evidence="10 11">
    <name type="scientific">Thermodesulfobacterium commune</name>
    <dbReference type="NCBI Taxonomy" id="1741"/>
    <lineage>
        <taxon>Bacteria</taxon>
        <taxon>Pseudomonadati</taxon>
        <taxon>Thermodesulfobacteriota</taxon>
        <taxon>Thermodesulfobacteria</taxon>
        <taxon>Thermodesulfobacteriales</taxon>
        <taxon>Thermodesulfobacteriaceae</taxon>
        <taxon>Thermodesulfobacterium</taxon>
    </lineage>
</organism>
<sequence>MMLKYKLLWGGLFYKKLRLVLSIIGIIIGVSSLLLMNAFGEAAKIRTLKEIETFGPEVLMVVAGNVRVSAGRAIQTEVTTTLKPEDAEALRKIGGIRFISPYFTGDAIVRYAGNTVSTVLNGVNEEYLRLRKFSLEEGRNFLKDEILSYKKVVILGNKVKAQLFGKENPVGQTILINKLPFKVIGVLSPIGIDASNADQDDQVLIPYTIAISAIYNVDYIRGIFISVEDLSNLSFIEKQIDSILSKRHKVTEKNKDFTIVKAEDILQAKTQTTNLFSSLVKSISVLCLVVGALGVTAIMTLAVNERKKEIGIRKALGAKEQDILLQFLIESVIVTLLGGIIGIVLGVVLTLILLPLFNYPLIFPVIPILTSTGLTIIFGIFAGVYPSYKASKVDPIVLLRSF</sequence>
<keyword evidence="5 7" id="KW-0472">Membrane</keyword>
<keyword evidence="4 7" id="KW-1133">Transmembrane helix</keyword>
<evidence type="ECO:0000256" key="6">
    <source>
        <dbReference type="ARBA" id="ARBA00038076"/>
    </source>
</evidence>
<comment type="similarity">
    <text evidence="6">Belongs to the ABC-4 integral membrane protein family.</text>
</comment>
<evidence type="ECO:0000256" key="7">
    <source>
        <dbReference type="SAM" id="Phobius"/>
    </source>
</evidence>
<evidence type="ECO:0000256" key="4">
    <source>
        <dbReference type="ARBA" id="ARBA00022989"/>
    </source>
</evidence>
<evidence type="ECO:0008006" key="12">
    <source>
        <dbReference type="Google" id="ProtNLM"/>
    </source>
</evidence>
<feature type="transmembrane region" description="Helical" evidence="7">
    <location>
        <begin position="20"/>
        <end position="39"/>
    </location>
</feature>
<protein>
    <recommendedName>
        <fullName evidence="12">ABC transporter permease</fullName>
    </recommendedName>
</protein>